<evidence type="ECO:0000256" key="1">
    <source>
        <dbReference type="SAM" id="MobiDB-lite"/>
    </source>
</evidence>
<dbReference type="AlphaFoldDB" id="A0A4P2QDR2"/>
<dbReference type="Pfam" id="PF13524">
    <property type="entry name" value="Glyco_trans_1_2"/>
    <property type="match status" value="1"/>
</dbReference>
<dbReference type="EMBL" id="CP012670">
    <property type="protein sequence ID" value="AUX27526.1"/>
    <property type="molecule type" value="Genomic_DNA"/>
</dbReference>
<dbReference type="Proteomes" id="UP000295781">
    <property type="component" value="Chromosome"/>
</dbReference>
<evidence type="ECO:0000313" key="3">
    <source>
        <dbReference type="EMBL" id="AUX27526.1"/>
    </source>
</evidence>
<accession>A0A4P2QDR2</accession>
<dbReference type="CDD" id="cd03801">
    <property type="entry name" value="GT4_PimA-like"/>
    <property type="match status" value="1"/>
</dbReference>
<sequence>MWRGLTGPGARRPVAPERIPHFRYFTVHRLRDIMRIALFCHSLLSDWNHGNAHFLRGIAAELDARGHDVFAFEPEDAWSARHLVAAHGPAALLGVAAAYPRLSPRRYALATLDLDAALEGIDVVIVHEWNDPELVRRLGEHRARTDRYHLLFHDTHHRLITDPAAILRRDLTQYDCVLAAGRSLCDLYLTRGLARRAVVWHEAADVRRFRPLPEVEKERDLVWIGNWGDGERTAELYEFLIRPVKALGLRARVHGASYPERVLAAFADAGIEYAGWLPNPLVPDALARARVTVHIPRRPYTALLPGVPTIRPFEALACGIPLVSAPWSDVERLFSPGRDYLVARNAEEMTAHLGALLASDTFARSVAEHGRRTVLARHTCAHRVDALLDLADELLLPPSPWPPSFRILDGDGDGRILDGDGDGHGEGEDVLERDGAPSGVRLCDPAQPRSPLA</sequence>
<feature type="compositionally biased region" description="Basic and acidic residues" evidence="1">
    <location>
        <begin position="412"/>
        <end position="435"/>
    </location>
</feature>
<dbReference type="SUPFAM" id="SSF53756">
    <property type="entry name" value="UDP-Glycosyltransferase/glycogen phosphorylase"/>
    <property type="match status" value="1"/>
</dbReference>
<feature type="region of interest" description="Disordered" evidence="1">
    <location>
        <begin position="412"/>
        <end position="453"/>
    </location>
</feature>
<feature type="domain" description="Spore protein YkvP/CgeB glycosyl transferase-like" evidence="2">
    <location>
        <begin position="238"/>
        <end position="389"/>
    </location>
</feature>
<evidence type="ECO:0000313" key="4">
    <source>
        <dbReference type="Proteomes" id="UP000295781"/>
    </source>
</evidence>
<gene>
    <name evidence="3" type="ORF">SOCEGT47_081180</name>
</gene>
<dbReference type="Gene3D" id="3.40.50.2000">
    <property type="entry name" value="Glycogen Phosphorylase B"/>
    <property type="match status" value="1"/>
</dbReference>
<protein>
    <recommendedName>
        <fullName evidence="2">Spore protein YkvP/CgeB glycosyl transferase-like domain-containing protein</fullName>
    </recommendedName>
</protein>
<reference evidence="3 4" key="1">
    <citation type="submission" date="2015-09" db="EMBL/GenBank/DDBJ databases">
        <title>Sorangium comparison.</title>
        <authorList>
            <person name="Zaburannyi N."/>
            <person name="Bunk B."/>
            <person name="Overmann J."/>
            <person name="Mueller R."/>
        </authorList>
    </citation>
    <scope>NUCLEOTIDE SEQUENCE [LARGE SCALE GENOMIC DNA]</scope>
    <source>
        <strain evidence="3 4">So ceGT47</strain>
    </source>
</reference>
<name>A0A4P2QDR2_SORCE</name>
<proteinExistence type="predicted"/>
<evidence type="ECO:0000259" key="2">
    <source>
        <dbReference type="Pfam" id="PF13524"/>
    </source>
</evidence>
<dbReference type="InterPro" id="IPR055259">
    <property type="entry name" value="YkvP/CgeB_Glyco_trans-like"/>
</dbReference>
<organism evidence="3 4">
    <name type="scientific">Sorangium cellulosum</name>
    <name type="common">Polyangium cellulosum</name>
    <dbReference type="NCBI Taxonomy" id="56"/>
    <lineage>
        <taxon>Bacteria</taxon>
        <taxon>Pseudomonadati</taxon>
        <taxon>Myxococcota</taxon>
        <taxon>Polyangia</taxon>
        <taxon>Polyangiales</taxon>
        <taxon>Polyangiaceae</taxon>
        <taxon>Sorangium</taxon>
    </lineage>
</organism>